<protein>
    <submittedName>
        <fullName evidence="2">Unannotated protein</fullName>
    </submittedName>
</protein>
<name>A0A6J7D2B1_9ZZZZ</name>
<accession>A0A6J7D2B1</accession>
<organism evidence="2">
    <name type="scientific">freshwater metagenome</name>
    <dbReference type="NCBI Taxonomy" id="449393"/>
    <lineage>
        <taxon>unclassified sequences</taxon>
        <taxon>metagenomes</taxon>
        <taxon>ecological metagenomes</taxon>
    </lineage>
</organism>
<dbReference type="EMBL" id="CAFBLK010000080">
    <property type="protein sequence ID" value="CAB4864456.1"/>
    <property type="molecule type" value="Genomic_DNA"/>
</dbReference>
<proteinExistence type="predicted"/>
<sequence length="240" mass="27313">MDLDIIVERFAEGLGSIDEKDEISRLSRFRDKTFLPGLPAMPEQEVVRLYKAWWMATYPNEVPTSLHMETEVPYPMSTRSKLDILFTPSPSALGAPEWAIEVKRIQFVGDNGKRNDFGVPKMLSPYLKDRSLIHDIHRMIDEPMSKKRAVVGYAFSYDYSTCEYALSLHSSHAERINEIRTVCRANNPDTGELDAQVLIRVADLQLRNAGVVTDLIIREFQGLWKHPCGGNGLVFAWEVV</sequence>
<gene>
    <name evidence="1" type="ORF">UFOPK2242_01610</name>
    <name evidence="2" type="ORF">UFOPK3317_00585</name>
</gene>
<evidence type="ECO:0000313" key="1">
    <source>
        <dbReference type="EMBL" id="CAB4673772.1"/>
    </source>
</evidence>
<evidence type="ECO:0000313" key="2">
    <source>
        <dbReference type="EMBL" id="CAB4864456.1"/>
    </source>
</evidence>
<dbReference type="EMBL" id="CAEZWM010000275">
    <property type="protein sequence ID" value="CAB4673772.1"/>
    <property type="molecule type" value="Genomic_DNA"/>
</dbReference>
<dbReference type="AlphaFoldDB" id="A0A6J7D2B1"/>
<reference evidence="2" key="1">
    <citation type="submission" date="2020-05" db="EMBL/GenBank/DDBJ databases">
        <authorList>
            <person name="Chiriac C."/>
            <person name="Salcher M."/>
            <person name="Ghai R."/>
            <person name="Kavagutti S V."/>
        </authorList>
    </citation>
    <scope>NUCLEOTIDE SEQUENCE</scope>
</reference>